<dbReference type="Gene3D" id="3.90.1720.10">
    <property type="entry name" value="endopeptidase domain like (from Nostoc punctiforme)"/>
    <property type="match status" value="1"/>
</dbReference>
<dbReference type="EMBL" id="JAWMWH010000001">
    <property type="protein sequence ID" value="MEJ6399859.1"/>
    <property type="molecule type" value="Genomic_DNA"/>
</dbReference>
<sequence>MNYKKLSKLLLVPLFSVSMFFGINNNHQPAAHAASKRAVKVAYQVAESKLGSPYTYGASGPTTFDCSGFTQYIYEQAHVNIARTAQGQYETTKPIQRTQLKKGDLVYFGDSSDSISHVGFYIGNGQMIDAQNNGVITENIDAPWWSIVGYSRP</sequence>
<keyword evidence="4" id="KW-0788">Thiol protease</keyword>
<organism evidence="7 8">
    <name type="scientific">Nicoliella lavandulae</name>
    <dbReference type="NCBI Taxonomy" id="3082954"/>
    <lineage>
        <taxon>Bacteria</taxon>
        <taxon>Bacillati</taxon>
        <taxon>Bacillota</taxon>
        <taxon>Bacilli</taxon>
        <taxon>Lactobacillales</taxon>
        <taxon>Lactobacillaceae</taxon>
        <taxon>Nicoliella</taxon>
    </lineage>
</organism>
<dbReference type="Pfam" id="PF00877">
    <property type="entry name" value="NLPC_P60"/>
    <property type="match status" value="1"/>
</dbReference>
<name>A0ABU8SIZ4_9LACO</name>
<keyword evidence="8" id="KW-1185">Reference proteome</keyword>
<dbReference type="InterPro" id="IPR051202">
    <property type="entry name" value="Peptidase_C40"/>
</dbReference>
<evidence type="ECO:0000313" key="8">
    <source>
        <dbReference type="Proteomes" id="UP001370590"/>
    </source>
</evidence>
<comment type="similarity">
    <text evidence="1">Belongs to the peptidase C40 family.</text>
</comment>
<reference evidence="7 8" key="1">
    <citation type="submission" date="2023-10" db="EMBL/GenBank/DDBJ databases">
        <title>Nicoliella lavandulae sp. nov. isolated from Lavandula angustifolia flowers.</title>
        <authorList>
            <person name="Alcantara C."/>
            <person name="Zuniga M."/>
            <person name="Landete J.M."/>
            <person name="Monedero V."/>
        </authorList>
    </citation>
    <scope>NUCLEOTIDE SEQUENCE [LARGE SCALE GENOMIC DNA]</scope>
    <source>
        <strain evidence="7 8">Es01</strain>
    </source>
</reference>
<keyword evidence="5" id="KW-0732">Signal</keyword>
<evidence type="ECO:0000256" key="4">
    <source>
        <dbReference type="ARBA" id="ARBA00022807"/>
    </source>
</evidence>
<dbReference type="PANTHER" id="PTHR47053">
    <property type="entry name" value="MUREIN DD-ENDOPEPTIDASE MEPH-RELATED"/>
    <property type="match status" value="1"/>
</dbReference>
<evidence type="ECO:0000256" key="3">
    <source>
        <dbReference type="ARBA" id="ARBA00022801"/>
    </source>
</evidence>
<evidence type="ECO:0000256" key="1">
    <source>
        <dbReference type="ARBA" id="ARBA00007074"/>
    </source>
</evidence>
<evidence type="ECO:0000259" key="6">
    <source>
        <dbReference type="PROSITE" id="PS51935"/>
    </source>
</evidence>
<feature type="chain" id="PRO_5046867267" evidence="5">
    <location>
        <begin position="22"/>
        <end position="153"/>
    </location>
</feature>
<dbReference type="RefSeq" id="WP_339959695.1">
    <property type="nucleotide sequence ID" value="NZ_JAWMWH010000001.1"/>
</dbReference>
<accession>A0ABU8SIZ4</accession>
<protein>
    <submittedName>
        <fullName evidence="7">NlpC/P60 family protein</fullName>
    </submittedName>
</protein>
<proteinExistence type="inferred from homology"/>
<evidence type="ECO:0000313" key="7">
    <source>
        <dbReference type="EMBL" id="MEJ6399859.1"/>
    </source>
</evidence>
<gene>
    <name evidence="7" type="ORF">R4146_01475</name>
</gene>
<dbReference type="PROSITE" id="PS51935">
    <property type="entry name" value="NLPC_P60"/>
    <property type="match status" value="1"/>
</dbReference>
<dbReference type="PANTHER" id="PTHR47053:SF1">
    <property type="entry name" value="MUREIN DD-ENDOPEPTIDASE MEPH-RELATED"/>
    <property type="match status" value="1"/>
</dbReference>
<dbReference type="InterPro" id="IPR000064">
    <property type="entry name" value="NLP_P60_dom"/>
</dbReference>
<keyword evidence="2" id="KW-0645">Protease</keyword>
<comment type="caution">
    <text evidence="7">The sequence shown here is derived from an EMBL/GenBank/DDBJ whole genome shotgun (WGS) entry which is preliminary data.</text>
</comment>
<evidence type="ECO:0000256" key="2">
    <source>
        <dbReference type="ARBA" id="ARBA00022670"/>
    </source>
</evidence>
<feature type="signal peptide" evidence="5">
    <location>
        <begin position="1"/>
        <end position="21"/>
    </location>
</feature>
<dbReference type="InterPro" id="IPR038765">
    <property type="entry name" value="Papain-like_cys_pep_sf"/>
</dbReference>
<feature type="domain" description="NlpC/P60" evidence="6">
    <location>
        <begin position="36"/>
        <end position="153"/>
    </location>
</feature>
<evidence type="ECO:0000256" key="5">
    <source>
        <dbReference type="SAM" id="SignalP"/>
    </source>
</evidence>
<dbReference type="Proteomes" id="UP001370590">
    <property type="component" value="Unassembled WGS sequence"/>
</dbReference>
<keyword evidence="3" id="KW-0378">Hydrolase</keyword>
<dbReference type="SUPFAM" id="SSF54001">
    <property type="entry name" value="Cysteine proteinases"/>
    <property type="match status" value="1"/>
</dbReference>